<keyword evidence="3" id="KW-1185">Reference proteome</keyword>
<proteinExistence type="predicted"/>
<sequence length="153" mass="16105">MDRFPEALDGIPDAVLIVDAEGIVRAANRRVESVFGYAPDDLEGRAFETLIFDPDGGAAGRELHRYVVDPEPRSMSASLDLFARRADGTDVPVTLSLGPFDRDGETHLVVTLVDAEGGGARFEFRGVEAAEAAEAAAEVADVDGGADAGDVDD</sequence>
<name>A0ABD5YKF2_9EURY</name>
<evidence type="ECO:0000313" key="2">
    <source>
        <dbReference type="EMBL" id="MFC7188065.1"/>
    </source>
</evidence>
<dbReference type="EMBL" id="JBHSZZ010000069">
    <property type="protein sequence ID" value="MFC7188065.1"/>
    <property type="molecule type" value="Genomic_DNA"/>
</dbReference>
<dbReference type="Pfam" id="PF08448">
    <property type="entry name" value="PAS_4"/>
    <property type="match status" value="1"/>
</dbReference>
<accession>A0ABD5YKF2</accession>
<organism evidence="2 3">
    <name type="scientific">Halorubrum yunnanense</name>
    <dbReference type="NCBI Taxonomy" id="1526162"/>
    <lineage>
        <taxon>Archaea</taxon>
        <taxon>Methanobacteriati</taxon>
        <taxon>Methanobacteriota</taxon>
        <taxon>Stenosarchaea group</taxon>
        <taxon>Halobacteria</taxon>
        <taxon>Halobacteriales</taxon>
        <taxon>Haloferacaceae</taxon>
        <taxon>Halorubrum</taxon>
    </lineage>
</organism>
<evidence type="ECO:0000259" key="1">
    <source>
        <dbReference type="PROSITE" id="PS50112"/>
    </source>
</evidence>
<feature type="domain" description="PAS" evidence="1">
    <location>
        <begin position="1"/>
        <end position="71"/>
    </location>
</feature>
<protein>
    <submittedName>
        <fullName evidence="2">PAS domain S-box protein</fullName>
    </submittedName>
</protein>
<dbReference type="InterPro" id="IPR035965">
    <property type="entry name" value="PAS-like_dom_sf"/>
</dbReference>
<dbReference type="SUPFAM" id="SSF55785">
    <property type="entry name" value="PYP-like sensor domain (PAS domain)"/>
    <property type="match status" value="1"/>
</dbReference>
<gene>
    <name evidence="2" type="ORF">ACFQMK_14520</name>
</gene>
<dbReference type="RefSeq" id="WP_267665515.1">
    <property type="nucleotide sequence ID" value="NZ_JAODIX010000069.1"/>
</dbReference>
<evidence type="ECO:0000313" key="3">
    <source>
        <dbReference type="Proteomes" id="UP001596390"/>
    </source>
</evidence>
<dbReference type="PROSITE" id="PS50112">
    <property type="entry name" value="PAS"/>
    <property type="match status" value="1"/>
</dbReference>
<reference evidence="2 3" key="1">
    <citation type="journal article" date="2019" name="Int. J. Syst. Evol. Microbiol.">
        <title>The Global Catalogue of Microorganisms (GCM) 10K type strain sequencing project: providing services to taxonomists for standard genome sequencing and annotation.</title>
        <authorList>
            <consortium name="The Broad Institute Genomics Platform"/>
            <consortium name="The Broad Institute Genome Sequencing Center for Infectious Disease"/>
            <person name="Wu L."/>
            <person name="Ma J."/>
        </authorList>
    </citation>
    <scope>NUCLEOTIDE SEQUENCE [LARGE SCALE GENOMIC DNA]</scope>
    <source>
        <strain evidence="2 3">Q85</strain>
    </source>
</reference>
<dbReference type="Proteomes" id="UP001596390">
    <property type="component" value="Unassembled WGS sequence"/>
</dbReference>
<dbReference type="Gene3D" id="3.30.450.20">
    <property type="entry name" value="PAS domain"/>
    <property type="match status" value="1"/>
</dbReference>
<dbReference type="AlphaFoldDB" id="A0ABD5YKF2"/>
<comment type="caution">
    <text evidence="2">The sequence shown here is derived from an EMBL/GenBank/DDBJ whole genome shotgun (WGS) entry which is preliminary data.</text>
</comment>
<dbReference type="CDD" id="cd00130">
    <property type="entry name" value="PAS"/>
    <property type="match status" value="1"/>
</dbReference>
<dbReference type="NCBIfam" id="TIGR00229">
    <property type="entry name" value="sensory_box"/>
    <property type="match status" value="1"/>
</dbReference>
<dbReference type="InterPro" id="IPR000014">
    <property type="entry name" value="PAS"/>
</dbReference>
<dbReference type="SMART" id="SM00091">
    <property type="entry name" value="PAS"/>
    <property type="match status" value="1"/>
</dbReference>
<dbReference type="InterPro" id="IPR013656">
    <property type="entry name" value="PAS_4"/>
</dbReference>